<sequence>MDVNLEIRTESIAAAPRVNIDEAKTSRYGLGRARQRKEEEPEHGAEGAAYNLELMDGSKSRLSTALGRLSPEQMRIFRAGVLQVYEKVNSAQKT</sequence>
<dbReference type="EMBL" id="VTOY01000004">
    <property type="protein sequence ID" value="TYZ22900.1"/>
    <property type="molecule type" value="Genomic_DNA"/>
</dbReference>
<gene>
    <name evidence="1" type="ORF">FZ040_06690</name>
</gene>
<dbReference type="RefSeq" id="WP_149171294.1">
    <property type="nucleotide sequence ID" value="NZ_VTOY01000004.1"/>
</dbReference>
<name>A0A5D6W522_9FIRM</name>
<dbReference type="OrthoDB" id="1666755at2"/>
<comment type="caution">
    <text evidence="1">The sequence shown here is derived from an EMBL/GenBank/DDBJ whole genome shotgun (WGS) entry which is preliminary data.</text>
</comment>
<organism evidence="1 2">
    <name type="scientific">Selenomonas ruminis</name>
    <dbReference type="NCBI Taxonomy" id="2593411"/>
    <lineage>
        <taxon>Bacteria</taxon>
        <taxon>Bacillati</taxon>
        <taxon>Bacillota</taxon>
        <taxon>Negativicutes</taxon>
        <taxon>Selenomonadales</taxon>
        <taxon>Selenomonadaceae</taxon>
        <taxon>Selenomonas</taxon>
    </lineage>
</organism>
<dbReference type="AlphaFoldDB" id="A0A5D6W522"/>
<accession>A0A5D6W522</accession>
<proteinExistence type="predicted"/>
<evidence type="ECO:0000313" key="2">
    <source>
        <dbReference type="Proteomes" id="UP000323646"/>
    </source>
</evidence>
<reference evidence="1 2" key="1">
    <citation type="submission" date="2019-08" db="EMBL/GenBank/DDBJ databases">
        <title>Selenomonas sp. mPRGC5 and Selenomonas sp. mPRGC8 isolated from ruminal fluid of dairy goat (Capra hircus).</title>
        <authorList>
            <person name="Poothong S."/>
            <person name="Nuengjamnong C."/>
            <person name="Tanasupawat S."/>
        </authorList>
    </citation>
    <scope>NUCLEOTIDE SEQUENCE [LARGE SCALE GENOMIC DNA]</scope>
    <source>
        <strain evidence="2">mPRGC5</strain>
    </source>
</reference>
<keyword evidence="2" id="KW-1185">Reference proteome</keyword>
<protein>
    <submittedName>
        <fullName evidence="1">Uncharacterized protein</fullName>
    </submittedName>
</protein>
<dbReference type="Proteomes" id="UP000323646">
    <property type="component" value="Unassembled WGS sequence"/>
</dbReference>
<evidence type="ECO:0000313" key="1">
    <source>
        <dbReference type="EMBL" id="TYZ22900.1"/>
    </source>
</evidence>